<reference evidence="1" key="1">
    <citation type="submission" date="2024-07" db="EMBL/GenBank/DDBJ databases">
        <authorList>
            <person name="Biller S.J."/>
        </authorList>
    </citation>
    <scope>NUCLEOTIDE SEQUENCE</scope>
    <source>
        <strain evidence="1">WC2416</strain>
    </source>
</reference>
<evidence type="ECO:0000313" key="1">
    <source>
        <dbReference type="EMBL" id="XDU99017.1"/>
    </source>
</evidence>
<sequence>MEQFDNEVLSLLEELKQKHDIRFETHDENYCGVSQQNNTATVFYNPKQFNNASIAHELLHVWLSKFEYHVGSHIYLMCLSDSKLSKIMTKFLCDYIENLFDHNKMYPKYKEMGYSDEDFIVNGLEQKCSISDIKQLSLSLLNVYNANSINRFIGYLLSIYADHVFHDYLEHLSLLKNKNAELFKIVTVFWNRWLIFDVTVIDPIFNSSYEISNSFLDEMETWVANKKIK</sequence>
<evidence type="ECO:0008006" key="2">
    <source>
        <dbReference type="Google" id="ProtNLM"/>
    </source>
</evidence>
<accession>A0AB39WE94</accession>
<proteinExistence type="predicted"/>
<dbReference type="EMBL" id="CP165626">
    <property type="protein sequence ID" value="XDU99017.1"/>
    <property type="molecule type" value="Genomic_DNA"/>
</dbReference>
<name>A0AB39WE94_9FLAO</name>
<dbReference type="AlphaFoldDB" id="A0AB39WE94"/>
<protein>
    <recommendedName>
        <fullName evidence="2">ImmA/IrrE family metallo-endopeptidase</fullName>
    </recommendedName>
</protein>
<organism evidence="1">
    <name type="scientific">Flavobacterium sp. WC2416</name>
    <dbReference type="NCBI Taxonomy" id="3234141"/>
    <lineage>
        <taxon>Bacteria</taxon>
        <taxon>Pseudomonadati</taxon>
        <taxon>Bacteroidota</taxon>
        <taxon>Flavobacteriia</taxon>
        <taxon>Flavobacteriales</taxon>
        <taxon>Flavobacteriaceae</taxon>
        <taxon>Flavobacterium</taxon>
    </lineage>
</organism>
<gene>
    <name evidence="1" type="ORF">AB3G39_01330</name>
</gene>
<dbReference type="RefSeq" id="WP_369765832.1">
    <property type="nucleotide sequence ID" value="NZ_CP165626.1"/>
</dbReference>